<feature type="compositionally biased region" description="Basic and acidic residues" evidence="1">
    <location>
        <begin position="429"/>
        <end position="463"/>
    </location>
</feature>
<evidence type="ECO:0000313" key="3">
    <source>
        <dbReference type="Proteomes" id="UP001140502"/>
    </source>
</evidence>
<feature type="region of interest" description="Disordered" evidence="1">
    <location>
        <begin position="565"/>
        <end position="592"/>
    </location>
</feature>
<feature type="compositionally biased region" description="Acidic residues" evidence="1">
    <location>
        <begin position="471"/>
        <end position="487"/>
    </location>
</feature>
<dbReference type="Proteomes" id="UP001140502">
    <property type="component" value="Unassembled WGS sequence"/>
</dbReference>
<name>A0A9W9BP38_9HYPO</name>
<sequence length="592" mass="67095">MDGLEPDFRVRVWRYTYKAEGHGGDTILLNSPQESPDEHNDTLVLRQINSDAENKVWVQEQASQHFKRHVDAPEGPLMDDAHGVIVRDGHAKVIPRQGEMAVTHNYNRGDRIWIERSLVPTHNIDDDENRVPVIDLESLRVFELPYEYICFVPQLSKRSESGEQHTAVVGSEINTFLDKKKTKARIYFRWMADTPDKVSYVWLNKKDKHDLKEMDSYAKIQSLERKRRLFGNQWHALTKRLALLGLLMGDEMIPGGLDRLESSSSDSDAGDLDLRWKTGPTATSYCNLDPCPAFNDPDIDLVASYIGGYRQMEHYHVQDDDVDECPRGSEHKGHCVLRDNRTRCAYATDRVPHTCCKLRVNPILPGPNGDPDDVTLPLWETTAGDDYFINATRNVRTRRELEDRDEIPPQLLQMKKEAARQTSIEPTDGADKADQDEADELVKDGAMDEGPREDDPMIDHSADDTSMGDGSIEDDSMENDSIEDDSLESNSMEENSMPIDDARNESTWPRDSPGPPDAHEDASTTTANPPDEIPIPLGYSLVQQYAEPFYQPTYQMFPYAFPQNDPFGFAPPFDPADTFDPLYPNPPQDPST</sequence>
<protein>
    <submittedName>
        <fullName evidence="2">Uncharacterized protein</fullName>
    </submittedName>
</protein>
<reference evidence="2" key="1">
    <citation type="submission" date="2022-10" db="EMBL/GenBank/DDBJ databases">
        <title>Tapping the CABI collections for fungal endophytes: first genome assemblies for Collariella, Neodidymelliopsis, Ascochyta clinopodiicola, Didymella pomorum, Didymosphaeria variabile, Neocosmospora piperis and Neocucurbitaria cava.</title>
        <authorList>
            <person name="Hill R."/>
        </authorList>
    </citation>
    <scope>NUCLEOTIDE SEQUENCE</scope>
    <source>
        <strain evidence="2">IMI 366586</strain>
    </source>
</reference>
<gene>
    <name evidence="2" type="ORF">N0V84_006672</name>
</gene>
<keyword evidence="3" id="KW-1185">Reference proteome</keyword>
<comment type="caution">
    <text evidence="2">The sequence shown here is derived from an EMBL/GenBank/DDBJ whole genome shotgun (WGS) entry which is preliminary data.</text>
</comment>
<organism evidence="2 3">
    <name type="scientific">Fusarium piperis</name>
    <dbReference type="NCBI Taxonomy" id="1435070"/>
    <lineage>
        <taxon>Eukaryota</taxon>
        <taxon>Fungi</taxon>
        <taxon>Dikarya</taxon>
        <taxon>Ascomycota</taxon>
        <taxon>Pezizomycotina</taxon>
        <taxon>Sordariomycetes</taxon>
        <taxon>Hypocreomycetidae</taxon>
        <taxon>Hypocreales</taxon>
        <taxon>Nectriaceae</taxon>
        <taxon>Fusarium</taxon>
        <taxon>Fusarium solani species complex</taxon>
    </lineage>
</organism>
<feature type="compositionally biased region" description="Low complexity" evidence="1">
    <location>
        <begin position="565"/>
        <end position="581"/>
    </location>
</feature>
<accession>A0A9W9BP38</accession>
<dbReference type="EMBL" id="JAPEUR010000135">
    <property type="protein sequence ID" value="KAJ4318772.1"/>
    <property type="molecule type" value="Genomic_DNA"/>
</dbReference>
<dbReference type="AlphaFoldDB" id="A0A9W9BP38"/>
<evidence type="ECO:0000313" key="2">
    <source>
        <dbReference type="EMBL" id="KAJ4318772.1"/>
    </source>
</evidence>
<proteinExistence type="predicted"/>
<feature type="region of interest" description="Disordered" evidence="1">
    <location>
        <begin position="398"/>
        <end position="536"/>
    </location>
</feature>
<feature type="compositionally biased region" description="Low complexity" evidence="1">
    <location>
        <begin position="488"/>
        <end position="497"/>
    </location>
</feature>
<dbReference type="OrthoDB" id="5132218at2759"/>
<evidence type="ECO:0000256" key="1">
    <source>
        <dbReference type="SAM" id="MobiDB-lite"/>
    </source>
</evidence>
<feature type="compositionally biased region" description="Pro residues" evidence="1">
    <location>
        <begin position="583"/>
        <end position="592"/>
    </location>
</feature>